<evidence type="ECO:0000313" key="9">
    <source>
        <dbReference type="EMBL" id="EPY51890.1"/>
    </source>
</evidence>
<dbReference type="RefSeq" id="XP_013023275.1">
    <property type="nucleotide sequence ID" value="XM_013167821.1"/>
</dbReference>
<feature type="region of interest" description="Disordered" evidence="7">
    <location>
        <begin position="249"/>
        <end position="269"/>
    </location>
</feature>
<evidence type="ECO:0000256" key="3">
    <source>
        <dbReference type="ARBA" id="ARBA00023155"/>
    </source>
</evidence>
<dbReference type="InterPro" id="IPR017970">
    <property type="entry name" value="Homeobox_CS"/>
</dbReference>
<reference evidence="9 10" key="1">
    <citation type="journal article" date="2011" name="Science">
        <title>Comparative functional genomics of the fission yeasts.</title>
        <authorList>
            <person name="Rhind N."/>
            <person name="Chen Z."/>
            <person name="Yassour M."/>
            <person name="Thompson D.A."/>
            <person name="Haas B.J."/>
            <person name="Habib N."/>
            <person name="Wapinski I."/>
            <person name="Roy S."/>
            <person name="Lin M.F."/>
            <person name="Heiman D.I."/>
            <person name="Young S.K."/>
            <person name="Furuya K."/>
            <person name="Guo Y."/>
            <person name="Pidoux A."/>
            <person name="Chen H.M."/>
            <person name="Robbertse B."/>
            <person name="Goldberg J.M."/>
            <person name="Aoki K."/>
            <person name="Bayne E.H."/>
            <person name="Berlin A.M."/>
            <person name="Desjardins C.A."/>
            <person name="Dobbs E."/>
            <person name="Dukaj L."/>
            <person name="Fan L."/>
            <person name="FitzGerald M.G."/>
            <person name="French C."/>
            <person name="Gujja S."/>
            <person name="Hansen K."/>
            <person name="Keifenheim D."/>
            <person name="Levin J.Z."/>
            <person name="Mosher R.A."/>
            <person name="Mueller C.A."/>
            <person name="Pfiffner J."/>
            <person name="Priest M."/>
            <person name="Russ C."/>
            <person name="Smialowska A."/>
            <person name="Swoboda P."/>
            <person name="Sykes S.M."/>
            <person name="Vaughn M."/>
            <person name="Vengrova S."/>
            <person name="Yoder R."/>
            <person name="Zeng Q."/>
            <person name="Allshire R."/>
            <person name="Baulcombe D."/>
            <person name="Birren B.W."/>
            <person name="Brown W."/>
            <person name="Ekwall K."/>
            <person name="Kellis M."/>
            <person name="Leatherwood J."/>
            <person name="Levin H."/>
            <person name="Margalit H."/>
            <person name="Martienssen R."/>
            <person name="Nieduszynski C.A."/>
            <person name="Spatafora J.W."/>
            <person name="Friedman N."/>
            <person name="Dalgaard J.Z."/>
            <person name="Baumann P."/>
            <person name="Niki H."/>
            <person name="Regev A."/>
            <person name="Nusbaum C."/>
        </authorList>
    </citation>
    <scope>NUCLEOTIDE SEQUENCE [LARGE SCALE GENOMIC DNA]</scope>
    <source>
        <strain evidence="10">OY26 / ATCC MYA-4695 / CBS 11777 / NBRC 106824 / NRRL Y48691</strain>
    </source>
</reference>
<dbReference type="GO" id="GO:0005634">
    <property type="term" value="C:nucleus"/>
    <property type="evidence" value="ECO:0007669"/>
    <property type="project" value="UniProtKB-SubCell"/>
</dbReference>
<keyword evidence="4 5" id="KW-0539">Nucleus</keyword>
<feature type="region of interest" description="Disordered" evidence="7">
    <location>
        <begin position="804"/>
        <end position="851"/>
    </location>
</feature>
<dbReference type="PROSITE" id="PS00027">
    <property type="entry name" value="HOMEOBOX_1"/>
    <property type="match status" value="1"/>
</dbReference>
<gene>
    <name evidence="9" type="ORF">SPOG_00312</name>
</gene>
<evidence type="ECO:0000256" key="7">
    <source>
        <dbReference type="SAM" id="MobiDB-lite"/>
    </source>
</evidence>
<dbReference type="STRING" id="653667.S9W1L3"/>
<dbReference type="OMA" id="YEGIQYR"/>
<dbReference type="SUPFAM" id="SSF46689">
    <property type="entry name" value="Homeodomain-like"/>
    <property type="match status" value="1"/>
</dbReference>
<evidence type="ECO:0000256" key="1">
    <source>
        <dbReference type="ARBA" id="ARBA00004123"/>
    </source>
</evidence>
<dbReference type="HOGENOM" id="CLU_335282_0_0_1"/>
<dbReference type="GeneID" id="25034644"/>
<evidence type="ECO:0000259" key="8">
    <source>
        <dbReference type="PROSITE" id="PS50071"/>
    </source>
</evidence>
<comment type="subcellular location">
    <subcellularLocation>
        <location evidence="1 5 6">Nucleus</location>
    </subcellularLocation>
</comment>
<dbReference type="SMART" id="SM00389">
    <property type="entry name" value="HOX"/>
    <property type="match status" value="1"/>
</dbReference>
<feature type="region of interest" description="Disordered" evidence="7">
    <location>
        <begin position="53"/>
        <end position="81"/>
    </location>
</feature>
<dbReference type="GO" id="GO:2001172">
    <property type="term" value="P:positive regulation of glycolytic fermentation to ethanol"/>
    <property type="evidence" value="ECO:0007669"/>
    <property type="project" value="EnsemblFungi"/>
</dbReference>
<dbReference type="Gene3D" id="1.10.10.60">
    <property type="entry name" value="Homeodomain-like"/>
    <property type="match status" value="1"/>
</dbReference>
<dbReference type="eggNOG" id="KOG0849">
    <property type="taxonomic scope" value="Eukaryota"/>
</dbReference>
<feature type="compositionally biased region" description="Basic and acidic residues" evidence="7">
    <location>
        <begin position="635"/>
        <end position="651"/>
    </location>
</feature>
<dbReference type="GO" id="GO:0000978">
    <property type="term" value="F:RNA polymerase II cis-regulatory region sequence-specific DNA binding"/>
    <property type="evidence" value="ECO:0007669"/>
    <property type="project" value="EnsemblFungi"/>
</dbReference>
<dbReference type="PANTHER" id="PTHR24324">
    <property type="entry name" value="HOMEOBOX PROTEIN HHEX"/>
    <property type="match status" value="1"/>
</dbReference>
<dbReference type="CDD" id="cd00086">
    <property type="entry name" value="homeodomain"/>
    <property type="match status" value="1"/>
</dbReference>
<dbReference type="InterPro" id="IPR009057">
    <property type="entry name" value="Homeodomain-like_sf"/>
</dbReference>
<dbReference type="GO" id="GO:0000981">
    <property type="term" value="F:DNA-binding transcription factor activity, RNA polymerase II-specific"/>
    <property type="evidence" value="ECO:0007669"/>
    <property type="project" value="InterPro"/>
</dbReference>
<keyword evidence="3 5" id="KW-0371">Homeobox</keyword>
<feature type="domain" description="Homeobox" evidence="8">
    <location>
        <begin position="159"/>
        <end position="219"/>
    </location>
</feature>
<evidence type="ECO:0000256" key="2">
    <source>
        <dbReference type="ARBA" id="ARBA00023125"/>
    </source>
</evidence>
<dbReference type="PROSITE" id="PS50071">
    <property type="entry name" value="HOMEOBOX_2"/>
    <property type="match status" value="1"/>
</dbReference>
<feature type="region of interest" description="Disordered" evidence="7">
    <location>
        <begin position="635"/>
        <end position="665"/>
    </location>
</feature>
<accession>S9W1L3</accession>
<feature type="DNA-binding region" description="Homeobox" evidence="5">
    <location>
        <begin position="161"/>
        <end position="220"/>
    </location>
</feature>
<dbReference type="AlphaFoldDB" id="S9W1L3"/>
<evidence type="ECO:0000256" key="5">
    <source>
        <dbReference type="PROSITE-ProRule" id="PRU00108"/>
    </source>
</evidence>
<organism evidence="9 10">
    <name type="scientific">Schizosaccharomyces cryophilus (strain OY26 / ATCC MYA-4695 / CBS 11777 / NBRC 106824 / NRRL Y48691)</name>
    <name type="common">Fission yeast</name>
    <dbReference type="NCBI Taxonomy" id="653667"/>
    <lineage>
        <taxon>Eukaryota</taxon>
        <taxon>Fungi</taxon>
        <taxon>Dikarya</taxon>
        <taxon>Ascomycota</taxon>
        <taxon>Taphrinomycotina</taxon>
        <taxon>Schizosaccharomycetes</taxon>
        <taxon>Schizosaccharomycetales</taxon>
        <taxon>Schizosaccharomycetaceae</taxon>
        <taxon>Schizosaccharomyces</taxon>
    </lineage>
</organism>
<evidence type="ECO:0000256" key="6">
    <source>
        <dbReference type="RuleBase" id="RU000682"/>
    </source>
</evidence>
<feature type="compositionally biased region" description="Polar residues" evidence="7">
    <location>
        <begin position="53"/>
        <end position="76"/>
    </location>
</feature>
<proteinExistence type="predicted"/>
<keyword evidence="10" id="KW-1185">Reference proteome</keyword>
<dbReference type="InterPro" id="IPR051000">
    <property type="entry name" value="Homeobox_DNA-bind_prot"/>
</dbReference>
<dbReference type="EMBL" id="KE546990">
    <property type="protein sequence ID" value="EPY51890.1"/>
    <property type="molecule type" value="Genomic_DNA"/>
</dbReference>
<dbReference type="OrthoDB" id="6159439at2759"/>
<keyword evidence="2 5" id="KW-0238">DNA-binding</keyword>
<evidence type="ECO:0000313" key="10">
    <source>
        <dbReference type="Proteomes" id="UP000015464"/>
    </source>
</evidence>
<dbReference type="Proteomes" id="UP000015464">
    <property type="component" value="Unassembled WGS sequence"/>
</dbReference>
<evidence type="ECO:0000256" key="4">
    <source>
        <dbReference type="ARBA" id="ARBA00023242"/>
    </source>
</evidence>
<protein>
    <submittedName>
        <fullName evidence="9">Homeobox transcription factor Phx1</fullName>
    </submittedName>
</protein>
<feature type="compositionally biased region" description="Low complexity" evidence="7">
    <location>
        <begin position="254"/>
        <end position="264"/>
    </location>
</feature>
<feature type="region of interest" description="Disordered" evidence="7">
    <location>
        <begin position="322"/>
        <end position="353"/>
    </location>
</feature>
<dbReference type="GO" id="GO:0030154">
    <property type="term" value="P:cell differentiation"/>
    <property type="evidence" value="ECO:0007669"/>
    <property type="project" value="TreeGrafter"/>
</dbReference>
<sequence length="851" mass="96002">MQQYFQQPNRSQMDEGMEAKVAENSILPIQKQADSSMKQYDIDFLFAPSYNNHAGTQPSNSSIPTFSSQESSNLPNAQGFPKESMLRGLDLKEIPQQEAPTVTLDTEVYSNIDKPLESSKINQTFADTSLPEEAEPRLPVSSSIIPEKELSFEPSLNSPISKGKKQRLVPEQLNYLLRQFAKDANPPPSIREEISRELNLPERSVTIWFQNRRAKAKLISRRQEEERQRLLREQKELDNLNQQVSQAFAREVQSSSENNPESSSGLTYGRPLPFMTTLLPKISRKCWNTYSSPQSSFKPAPSSLENPTLQHTMVNPPYKYAFPGSNDPRFQQRYSISYPPNKNPSSLPDAAKKNISKYPSSSFPSLSPVSASLPSAYATGIFDQGFPQGSQYNNPNMINKVSPTPTTRRYSSTRLFPSQSIQGHQSTFSNSNSSEFYYFSCALLIIGLWKRLRLAPQDLMCFYSPPKRLFAYLIQYEGIQYRIEYSFFVIESIHVTRVDDPLLSELNVAVPARERPAPNESWLQVDIQLTIPPVFHMITTEGQENCTDFTEGNQASEVLSHSLIGPAGSIFLMLNRIREASPELGSVIKLQKSLNPPSNYQEQEHGITKDEHSMILNEEEENKKNVILEKEMQELHFQRSPKADTSERTQKDMSFNDSSFPSENVRSAIEPSRPFETNSNVSFPLSAPSEMHPFSRGSFSQLNPVIYMNAETRNEREEKREVNSSDTFQFPENGFFMQHSSPVDTLPAGTGMENSTYGMESGVGVVEGENNLAKIPLEYPFEYPKIQTRFSGRAPQLHLQTPRIPSASTVPENTGIKDEGEQSTSLYPQMIPSDSVKQEEATSSIQGNIPQ</sequence>
<dbReference type="PANTHER" id="PTHR24324:SF5">
    <property type="entry name" value="HEMATOPOIETICALLY-EXPRESSED HOMEOBOX PROTEIN HHEX"/>
    <property type="match status" value="1"/>
</dbReference>
<feature type="compositionally biased region" description="Polar residues" evidence="7">
    <location>
        <begin position="841"/>
        <end position="851"/>
    </location>
</feature>
<dbReference type="Pfam" id="PF00046">
    <property type="entry name" value="Homeodomain"/>
    <property type="match status" value="1"/>
</dbReference>
<feature type="compositionally biased region" description="Polar residues" evidence="7">
    <location>
        <begin position="328"/>
        <end position="346"/>
    </location>
</feature>
<name>S9W1L3_SCHCR</name>
<feature type="compositionally biased region" description="Polar residues" evidence="7">
    <location>
        <begin position="652"/>
        <end position="665"/>
    </location>
</feature>
<dbReference type="InterPro" id="IPR001356">
    <property type="entry name" value="HD"/>
</dbReference>